<keyword evidence="2" id="KW-1185">Reference proteome</keyword>
<gene>
    <name evidence="1" type="ORF">LX32DRAFT_72864</name>
</gene>
<sequence>MGGETKDKASLSCHADPSIRTLLDLVRPHHRTLCLSLSLSVHREVEVLVDTSLAVQHSAHRAPPPRQRILSRPLYPSPSFLFWFGASCLYVSQPAPSARLLSRELSTCLPGRGTSLFFLPFSFFSTILS</sequence>
<dbReference type="AlphaFoldDB" id="A0AAD9H9T7"/>
<dbReference type="Proteomes" id="UP001232148">
    <property type="component" value="Unassembled WGS sequence"/>
</dbReference>
<reference evidence="1" key="1">
    <citation type="submission" date="2021-06" db="EMBL/GenBank/DDBJ databases">
        <title>Comparative genomics, transcriptomics and evolutionary studies reveal genomic signatures of adaptation to plant cell wall in hemibiotrophic fungi.</title>
        <authorList>
            <consortium name="DOE Joint Genome Institute"/>
            <person name="Baroncelli R."/>
            <person name="Diaz J.F."/>
            <person name="Benocci T."/>
            <person name="Peng M."/>
            <person name="Battaglia E."/>
            <person name="Haridas S."/>
            <person name="Andreopoulos W."/>
            <person name="Labutti K."/>
            <person name="Pangilinan J."/>
            <person name="Floch G.L."/>
            <person name="Makela M.R."/>
            <person name="Henrissat B."/>
            <person name="Grigoriev I.V."/>
            <person name="Crouch J.A."/>
            <person name="De Vries R.P."/>
            <person name="Sukno S.A."/>
            <person name="Thon M.R."/>
        </authorList>
    </citation>
    <scope>NUCLEOTIDE SEQUENCE</scope>
    <source>
        <strain evidence="1">MAFF235873</strain>
    </source>
</reference>
<evidence type="ECO:0000313" key="1">
    <source>
        <dbReference type="EMBL" id="KAK2025096.1"/>
    </source>
</evidence>
<evidence type="ECO:0000313" key="2">
    <source>
        <dbReference type="Proteomes" id="UP001232148"/>
    </source>
</evidence>
<accession>A0AAD9H9T7</accession>
<name>A0AAD9H9T7_9PEZI</name>
<proteinExistence type="predicted"/>
<organism evidence="1 2">
    <name type="scientific">Colletotrichum zoysiae</name>
    <dbReference type="NCBI Taxonomy" id="1216348"/>
    <lineage>
        <taxon>Eukaryota</taxon>
        <taxon>Fungi</taxon>
        <taxon>Dikarya</taxon>
        <taxon>Ascomycota</taxon>
        <taxon>Pezizomycotina</taxon>
        <taxon>Sordariomycetes</taxon>
        <taxon>Hypocreomycetidae</taxon>
        <taxon>Glomerellales</taxon>
        <taxon>Glomerellaceae</taxon>
        <taxon>Colletotrichum</taxon>
        <taxon>Colletotrichum graminicola species complex</taxon>
    </lineage>
</organism>
<protein>
    <submittedName>
        <fullName evidence="1">Uncharacterized protein</fullName>
    </submittedName>
</protein>
<comment type="caution">
    <text evidence="1">The sequence shown here is derived from an EMBL/GenBank/DDBJ whole genome shotgun (WGS) entry which is preliminary data.</text>
</comment>
<dbReference type="EMBL" id="MU842946">
    <property type="protein sequence ID" value="KAK2025096.1"/>
    <property type="molecule type" value="Genomic_DNA"/>
</dbReference>